<evidence type="ECO:0000256" key="3">
    <source>
        <dbReference type="ARBA" id="ARBA00022801"/>
    </source>
</evidence>
<feature type="domain" description="PLD phosphodiesterase" evidence="6">
    <location>
        <begin position="382"/>
        <end position="409"/>
    </location>
</feature>
<evidence type="ECO:0000256" key="1">
    <source>
        <dbReference type="ARBA" id="ARBA00000798"/>
    </source>
</evidence>
<feature type="region of interest" description="Disordered" evidence="5">
    <location>
        <begin position="174"/>
        <end position="194"/>
    </location>
</feature>
<proteinExistence type="predicted"/>
<dbReference type="InterPro" id="IPR025202">
    <property type="entry name" value="PLD-like_dom"/>
</dbReference>
<evidence type="ECO:0000256" key="2">
    <source>
        <dbReference type="ARBA" id="ARBA00022737"/>
    </source>
</evidence>
<dbReference type="Gene3D" id="3.30.870.10">
    <property type="entry name" value="Endonuclease Chain A"/>
    <property type="match status" value="2"/>
</dbReference>
<dbReference type="GO" id="GO:0009395">
    <property type="term" value="P:phospholipid catabolic process"/>
    <property type="evidence" value="ECO:0007669"/>
    <property type="project" value="TreeGrafter"/>
</dbReference>
<organism evidence="7 8">
    <name type="scientific">Saccharopolyspora rhizosphaerae</name>
    <dbReference type="NCBI Taxonomy" id="2492662"/>
    <lineage>
        <taxon>Bacteria</taxon>
        <taxon>Bacillati</taxon>
        <taxon>Actinomycetota</taxon>
        <taxon>Actinomycetes</taxon>
        <taxon>Pseudonocardiales</taxon>
        <taxon>Pseudonocardiaceae</taxon>
        <taxon>Saccharopolyspora</taxon>
    </lineage>
</organism>
<dbReference type="CDD" id="cd09105">
    <property type="entry name" value="PLDc_vPLD1_2_like_2"/>
    <property type="match status" value="1"/>
</dbReference>
<feature type="region of interest" description="Disordered" evidence="5">
    <location>
        <begin position="473"/>
        <end position="498"/>
    </location>
</feature>
<keyword evidence="8" id="KW-1185">Reference proteome</keyword>
<dbReference type="InterPro" id="IPR001736">
    <property type="entry name" value="PLipase_D/transphosphatidylase"/>
</dbReference>
<sequence>MPDGTGESEEPEVDPNRGDLGLLRAPWFLTEGERGNRHTSLNAWSSGNLVHSLIDGREYFERVASALDGLRTGDQVYFAAWAGDPHEGLTVDGSEIGKLMCRALDAGASVHGLFWAPMPRGKPDYVKENERFIELLRAHGGSALLDRRVRLFGSHHQKFLVIRRRDAPEEDVAFLGGIDPSPSRRDDGTHRGDSQVQDDIAEAYGDRPPWHDLQLAVSGPAVAEVETCFRERWDDVRQAQPSTWHRDPGALPAQDPPPPVAGPHAVQVLRTYPKKKGPPYRFAPEGEYSIARAYAKALARAQHFIYVEDQFLWSPMVADAFAEALRRVPELRLVAVLPHQPDQDDRVLRAVNDLNQRRAMDLLREAGGSRVDFLELVNGDDVPIFVHSKVCVIDDVWATAGSANLNRRSWTYDSELSAAVVDETPDGSFARGLRVRLWREHLQRADDTDLADVDTGIAALRKAADELERWYASGRVGPRPPGHVRRHPRPRDSAVTGAWAAPVSRLVVDPDGRPRTPRSRNVS</sequence>
<dbReference type="PANTHER" id="PTHR18896:SF76">
    <property type="entry name" value="PHOSPHOLIPASE"/>
    <property type="match status" value="1"/>
</dbReference>
<dbReference type="InterPro" id="IPR015679">
    <property type="entry name" value="PLipase_D_fam"/>
</dbReference>
<feature type="region of interest" description="Disordered" evidence="5">
    <location>
        <begin position="239"/>
        <end position="262"/>
    </location>
</feature>
<name>A0A3R8Q8E4_9PSEU</name>
<reference evidence="7 8" key="1">
    <citation type="submission" date="2018-11" db="EMBL/GenBank/DDBJ databases">
        <title>Saccharopolyspora rhizosphaerae sp. nov., an actinomycete isolated from rhizosphere soil in Thailand.</title>
        <authorList>
            <person name="Intra B."/>
            <person name="Euanorasetr J."/>
            <person name="Take A."/>
            <person name="Inahashi Y."/>
            <person name="Mori M."/>
            <person name="Panbangred W."/>
            <person name="Matsumoto A."/>
        </authorList>
    </citation>
    <scope>NUCLEOTIDE SEQUENCE [LARGE SCALE GENOMIC DNA]</scope>
    <source>
        <strain evidence="7 8">H219</strain>
    </source>
</reference>
<dbReference type="AlphaFoldDB" id="A0A3R8Q8E4"/>
<feature type="compositionally biased region" description="Basic and acidic residues" evidence="5">
    <location>
        <begin position="182"/>
        <end position="193"/>
    </location>
</feature>
<gene>
    <name evidence="7" type="ORF">EIL87_02065</name>
</gene>
<dbReference type="Proteomes" id="UP000274515">
    <property type="component" value="Unassembled WGS sequence"/>
</dbReference>
<dbReference type="OrthoDB" id="8828485at2"/>
<dbReference type="SUPFAM" id="SSF56024">
    <property type="entry name" value="Phospholipase D/nuclease"/>
    <property type="match status" value="2"/>
</dbReference>
<dbReference type="SMART" id="SM00155">
    <property type="entry name" value="PLDc"/>
    <property type="match status" value="2"/>
</dbReference>
<evidence type="ECO:0000256" key="5">
    <source>
        <dbReference type="SAM" id="MobiDB-lite"/>
    </source>
</evidence>
<comment type="catalytic activity">
    <reaction evidence="1">
        <text>a 1,2-diacyl-sn-glycero-3-phosphocholine + H2O = a 1,2-diacyl-sn-glycero-3-phosphate + choline + H(+)</text>
        <dbReference type="Rhea" id="RHEA:14445"/>
        <dbReference type="ChEBI" id="CHEBI:15354"/>
        <dbReference type="ChEBI" id="CHEBI:15377"/>
        <dbReference type="ChEBI" id="CHEBI:15378"/>
        <dbReference type="ChEBI" id="CHEBI:57643"/>
        <dbReference type="ChEBI" id="CHEBI:58608"/>
        <dbReference type="EC" id="3.1.4.4"/>
    </reaction>
</comment>
<dbReference type="GO" id="GO:0004630">
    <property type="term" value="F:phospholipase D activity"/>
    <property type="evidence" value="ECO:0007669"/>
    <property type="project" value="TreeGrafter"/>
</dbReference>
<keyword evidence="4" id="KW-0443">Lipid metabolism</keyword>
<dbReference type="PANTHER" id="PTHR18896">
    <property type="entry name" value="PHOSPHOLIPASE D"/>
    <property type="match status" value="1"/>
</dbReference>
<dbReference type="EMBL" id="RSAA01000001">
    <property type="protein sequence ID" value="RRO20774.1"/>
    <property type="molecule type" value="Genomic_DNA"/>
</dbReference>
<protein>
    <submittedName>
        <fullName evidence="7">Phospholipase</fullName>
    </submittedName>
</protein>
<evidence type="ECO:0000256" key="4">
    <source>
        <dbReference type="ARBA" id="ARBA00023098"/>
    </source>
</evidence>
<dbReference type="PROSITE" id="PS50035">
    <property type="entry name" value="PLD"/>
    <property type="match status" value="1"/>
</dbReference>
<evidence type="ECO:0000313" key="8">
    <source>
        <dbReference type="Proteomes" id="UP000274515"/>
    </source>
</evidence>
<dbReference type="Pfam" id="PF13091">
    <property type="entry name" value="PLDc_2"/>
    <property type="match status" value="1"/>
</dbReference>
<accession>A0A3R8Q8E4</accession>
<evidence type="ECO:0000259" key="6">
    <source>
        <dbReference type="PROSITE" id="PS50035"/>
    </source>
</evidence>
<keyword evidence="3" id="KW-0378">Hydrolase</keyword>
<evidence type="ECO:0000313" key="7">
    <source>
        <dbReference type="EMBL" id="RRO20774.1"/>
    </source>
</evidence>
<keyword evidence="2" id="KW-0677">Repeat</keyword>
<comment type="caution">
    <text evidence="7">The sequence shown here is derived from an EMBL/GenBank/DDBJ whole genome shotgun (WGS) entry which is preliminary data.</text>
</comment>